<dbReference type="InterPro" id="IPR025714">
    <property type="entry name" value="Methyltranfer_dom"/>
</dbReference>
<dbReference type="PANTHER" id="PTHR44307:SF2">
    <property type="entry name" value="PHOSPHOETHANOLAMINE METHYLTRANSFERASE ISOFORM X1"/>
    <property type="match status" value="1"/>
</dbReference>
<dbReference type="Proteomes" id="UP000010797">
    <property type="component" value="Chromosome"/>
</dbReference>
<proteinExistence type="predicted"/>
<dbReference type="Pfam" id="PF13847">
    <property type="entry name" value="Methyltransf_31"/>
    <property type="match status" value="1"/>
</dbReference>
<name>L0F7T0_DESDL</name>
<evidence type="ECO:0000313" key="7">
    <source>
        <dbReference type="Proteomes" id="UP000010797"/>
    </source>
</evidence>
<evidence type="ECO:0000256" key="1">
    <source>
        <dbReference type="ARBA" id="ARBA00005189"/>
    </source>
</evidence>
<keyword evidence="7" id="KW-1185">Reference proteome</keyword>
<accession>L0F7T0</accession>
<comment type="pathway">
    <text evidence="4">Phospholipid metabolism.</text>
</comment>
<comment type="pathway">
    <text evidence="1">Lipid metabolism.</text>
</comment>
<organism evidence="6 7">
    <name type="scientific">Desulfitobacterium dichloroeliminans (strain LMG P-21439 / DCA1)</name>
    <dbReference type="NCBI Taxonomy" id="871963"/>
    <lineage>
        <taxon>Bacteria</taxon>
        <taxon>Bacillati</taxon>
        <taxon>Bacillota</taxon>
        <taxon>Clostridia</taxon>
        <taxon>Eubacteriales</taxon>
        <taxon>Desulfitobacteriaceae</taxon>
        <taxon>Desulfitobacterium</taxon>
    </lineage>
</organism>
<dbReference type="InterPro" id="IPR029063">
    <property type="entry name" value="SAM-dependent_MTases_sf"/>
</dbReference>
<dbReference type="EMBL" id="CP003344">
    <property type="protein sequence ID" value="AGA69070.1"/>
    <property type="molecule type" value="Genomic_DNA"/>
</dbReference>
<keyword evidence="2 6" id="KW-0489">Methyltransferase</keyword>
<dbReference type="OrthoDB" id="9772751at2"/>
<keyword evidence="6" id="KW-0830">Ubiquinone</keyword>
<reference evidence="7" key="1">
    <citation type="submission" date="2012-02" db="EMBL/GenBank/DDBJ databases">
        <title>Complete sequence of Desulfitobacterium dichloroeliminans LMG P-21439.</title>
        <authorList>
            <person name="Lucas S."/>
            <person name="Han J."/>
            <person name="Lapidus A."/>
            <person name="Cheng J.-F."/>
            <person name="Goodwin L."/>
            <person name="Pitluck S."/>
            <person name="Peters L."/>
            <person name="Ovchinnikova G."/>
            <person name="Teshima H."/>
            <person name="Detter J.C."/>
            <person name="Han C."/>
            <person name="Tapia R."/>
            <person name="Land M."/>
            <person name="Hauser L."/>
            <person name="Kyrpides N."/>
            <person name="Ivanova N."/>
            <person name="Pagani I."/>
            <person name="Kruse T."/>
            <person name="de Vos W.M."/>
            <person name="Boon N."/>
            <person name="Smidt H."/>
            <person name="Woyke T."/>
        </authorList>
    </citation>
    <scope>NUCLEOTIDE SEQUENCE [LARGE SCALE GENOMIC DNA]</scope>
    <source>
        <strain evidence="7">LMG P-21439 / DCA1</strain>
    </source>
</reference>
<feature type="domain" description="Methyltransferase" evidence="5">
    <location>
        <begin position="54"/>
        <end position="171"/>
    </location>
</feature>
<dbReference type="PANTHER" id="PTHR44307">
    <property type="entry name" value="PHOSPHOETHANOLAMINE METHYLTRANSFERASE"/>
    <property type="match status" value="1"/>
</dbReference>
<evidence type="ECO:0000256" key="2">
    <source>
        <dbReference type="ARBA" id="ARBA00022603"/>
    </source>
</evidence>
<dbReference type="KEGG" id="ddl:Desdi_1577"/>
<dbReference type="RefSeq" id="WP_015262060.1">
    <property type="nucleotide sequence ID" value="NC_019903.1"/>
</dbReference>
<evidence type="ECO:0000259" key="5">
    <source>
        <dbReference type="Pfam" id="PF13847"/>
    </source>
</evidence>
<evidence type="ECO:0000256" key="4">
    <source>
        <dbReference type="ARBA" id="ARBA00025707"/>
    </source>
</evidence>
<dbReference type="eggNOG" id="COG2226">
    <property type="taxonomic scope" value="Bacteria"/>
</dbReference>
<dbReference type="CDD" id="cd02440">
    <property type="entry name" value="AdoMet_MTases"/>
    <property type="match status" value="1"/>
</dbReference>
<dbReference type="AlphaFoldDB" id="L0F7T0"/>
<gene>
    <name evidence="6" type="ordered locus">Desdi_1577</name>
</gene>
<evidence type="ECO:0000313" key="6">
    <source>
        <dbReference type="EMBL" id="AGA69070.1"/>
    </source>
</evidence>
<dbReference type="GO" id="GO:0008757">
    <property type="term" value="F:S-adenosylmethionine-dependent methyltransferase activity"/>
    <property type="evidence" value="ECO:0007669"/>
    <property type="project" value="InterPro"/>
</dbReference>
<dbReference type="Gene3D" id="3.40.50.150">
    <property type="entry name" value="Vaccinia Virus protein VP39"/>
    <property type="match status" value="1"/>
</dbReference>
<protein>
    <submittedName>
        <fullName evidence="6">Methylase involved in ubiquinone/menaquinone biosynthesis</fullName>
    </submittedName>
</protein>
<dbReference type="GO" id="GO:0032259">
    <property type="term" value="P:methylation"/>
    <property type="evidence" value="ECO:0007669"/>
    <property type="project" value="UniProtKB-KW"/>
</dbReference>
<sequence length="312" mass="35582">MEEINELMDQTKTVEQMNYFELLAWLGIGSSHPGGFPATIRNIEVMEVKPEDFVLDAGCGSGLTACHLAKQRGCKIIGIDLNPQMIEKARQRAIHENVTDLVEFQVADVYQLPYPDNHFDWVMCESISVFLDKEKTYREFFRILKPEGRIADLEMSLLHELPAQLHSQLELCYGKGTNPLSYDDWCKVASEAGFVDVEIKNPQTLLNTNSNLIFNELKKDFMLIKDLVQKVSNHPGLYTRLQQNANFMKHYKGYFGFGMVYGRKPTQPLPLKKPTLLETLATSVQSVLGNTVRNLGNISRKLLLPLSKYHRQ</sequence>
<evidence type="ECO:0000256" key="3">
    <source>
        <dbReference type="ARBA" id="ARBA00022679"/>
    </source>
</evidence>
<dbReference type="SUPFAM" id="SSF53335">
    <property type="entry name" value="S-adenosyl-L-methionine-dependent methyltransferases"/>
    <property type="match status" value="1"/>
</dbReference>
<dbReference type="HOGENOM" id="CLU_039068_8_0_9"/>
<keyword evidence="3" id="KW-0808">Transferase</keyword>
<dbReference type="STRING" id="871963.Desdi_1577"/>